<keyword evidence="12 15" id="KW-1133">Transmembrane helix</keyword>
<dbReference type="InterPro" id="IPR050980">
    <property type="entry name" value="2C_sensor_his_kinase"/>
</dbReference>
<evidence type="ECO:0000259" key="16">
    <source>
        <dbReference type="PROSITE" id="PS50109"/>
    </source>
</evidence>
<feature type="domain" description="HAMP" evidence="17">
    <location>
        <begin position="196"/>
        <end position="248"/>
    </location>
</feature>
<sequence>MFGQTLLLLLAGLVVSHALGSWIYSLDRESAVRAVGGLATAQRIANAARLVDDVPAEWRRRLVAGLSDQSLQVTLTQKPTIAPASDPGPVVEAIRNYLTQQLKLTPSRQPIVLASENLEPPFGWGFGRGHGMGHGAMMYGLFQPLGLQVAVPLADGQWLAFATNLPVARTGFSRQFLTSMLVMAVFIIAISIWAARRLTAPLGTIARAAQKLGTDVNAPPLPENGTIEMRQAAQAFNDMQARLRALIENRTNMLAALSHDLRTPLTLLRLRAENVESVDERDKMLATIKGMDTMVGATLNFAREEAAVEPRRSTDISALVQSLVDDMADAGLDVVLAPAGPMLITCQPAALKRALTNLIDNAVKYGKRAHLSLHAMANSVEIIIDDDGPGIPEDEIERVTQPFYRVEGSRSRDTGGAGLGLAIAQSIVQVHGGSLTLSNRPKGGLRATLVLPILGS</sequence>
<dbReference type="EMBL" id="CP021112">
    <property type="protein sequence ID" value="ARQ02724.1"/>
    <property type="molecule type" value="Genomic_DNA"/>
</dbReference>
<evidence type="ECO:0000256" key="10">
    <source>
        <dbReference type="ARBA" id="ARBA00022777"/>
    </source>
</evidence>
<keyword evidence="5" id="KW-0997">Cell inner membrane</keyword>
<dbReference type="PANTHER" id="PTHR44936:SF5">
    <property type="entry name" value="SENSOR HISTIDINE KINASE ENVZ"/>
    <property type="match status" value="1"/>
</dbReference>
<evidence type="ECO:0000256" key="15">
    <source>
        <dbReference type="SAM" id="Phobius"/>
    </source>
</evidence>
<dbReference type="Proteomes" id="UP000194137">
    <property type="component" value="Chromosome"/>
</dbReference>
<keyword evidence="19" id="KW-1185">Reference proteome</keyword>
<evidence type="ECO:0000256" key="7">
    <source>
        <dbReference type="ARBA" id="ARBA00022679"/>
    </source>
</evidence>
<dbReference type="Pfam" id="PF00672">
    <property type="entry name" value="HAMP"/>
    <property type="match status" value="1"/>
</dbReference>
<dbReference type="PANTHER" id="PTHR44936">
    <property type="entry name" value="SENSOR PROTEIN CREC"/>
    <property type="match status" value="1"/>
</dbReference>
<proteinExistence type="predicted"/>
<dbReference type="PROSITE" id="PS50885">
    <property type="entry name" value="HAMP"/>
    <property type="match status" value="1"/>
</dbReference>
<evidence type="ECO:0000256" key="9">
    <source>
        <dbReference type="ARBA" id="ARBA00022741"/>
    </source>
</evidence>
<dbReference type="GO" id="GO:0005886">
    <property type="term" value="C:plasma membrane"/>
    <property type="evidence" value="ECO:0007669"/>
    <property type="project" value="UniProtKB-SubCell"/>
</dbReference>
<reference evidence="18 19" key="1">
    <citation type="submission" date="2017-05" db="EMBL/GenBank/DDBJ databases">
        <title>Full genome sequence of Pseudorhodoplanes sinuspersici.</title>
        <authorList>
            <person name="Dastgheib S.M.M."/>
            <person name="Shavandi M."/>
            <person name="Tirandaz H."/>
        </authorList>
    </citation>
    <scope>NUCLEOTIDE SEQUENCE [LARGE SCALE GENOMIC DNA]</scope>
    <source>
        <strain evidence="18 19">RIPI110</strain>
    </source>
</reference>
<dbReference type="PRINTS" id="PR00344">
    <property type="entry name" value="BCTRLSENSOR"/>
</dbReference>
<keyword evidence="14 15" id="KW-0472">Membrane</keyword>
<name>A0A1W6ZZD1_9HYPH</name>
<evidence type="ECO:0000256" key="12">
    <source>
        <dbReference type="ARBA" id="ARBA00022989"/>
    </source>
</evidence>
<organism evidence="18 19">
    <name type="scientific">Pseudorhodoplanes sinuspersici</name>
    <dbReference type="NCBI Taxonomy" id="1235591"/>
    <lineage>
        <taxon>Bacteria</taxon>
        <taxon>Pseudomonadati</taxon>
        <taxon>Pseudomonadota</taxon>
        <taxon>Alphaproteobacteria</taxon>
        <taxon>Hyphomicrobiales</taxon>
        <taxon>Pseudorhodoplanes</taxon>
    </lineage>
</organism>
<dbReference type="PROSITE" id="PS50109">
    <property type="entry name" value="HIS_KIN"/>
    <property type="match status" value="1"/>
</dbReference>
<dbReference type="SUPFAM" id="SSF55874">
    <property type="entry name" value="ATPase domain of HSP90 chaperone/DNA topoisomerase II/histidine kinase"/>
    <property type="match status" value="1"/>
</dbReference>
<keyword evidence="11" id="KW-0067">ATP-binding</keyword>
<dbReference type="CDD" id="cd06225">
    <property type="entry name" value="HAMP"/>
    <property type="match status" value="1"/>
</dbReference>
<dbReference type="InterPro" id="IPR036097">
    <property type="entry name" value="HisK_dim/P_sf"/>
</dbReference>
<keyword evidence="10" id="KW-0418">Kinase</keyword>
<dbReference type="InterPro" id="IPR003661">
    <property type="entry name" value="HisK_dim/P_dom"/>
</dbReference>
<dbReference type="InterPro" id="IPR004358">
    <property type="entry name" value="Sig_transdc_His_kin-like_C"/>
</dbReference>
<dbReference type="GO" id="GO:0005524">
    <property type="term" value="F:ATP binding"/>
    <property type="evidence" value="ECO:0007669"/>
    <property type="project" value="UniProtKB-KW"/>
</dbReference>
<keyword evidence="8 15" id="KW-0812">Transmembrane</keyword>
<evidence type="ECO:0000256" key="11">
    <source>
        <dbReference type="ARBA" id="ARBA00022840"/>
    </source>
</evidence>
<dbReference type="KEGG" id="psin:CAK95_03570"/>
<comment type="catalytic activity">
    <reaction evidence="1">
        <text>ATP + protein L-histidine = ADP + protein N-phospho-L-histidine.</text>
        <dbReference type="EC" id="2.7.13.3"/>
    </reaction>
</comment>
<evidence type="ECO:0000256" key="2">
    <source>
        <dbReference type="ARBA" id="ARBA00004429"/>
    </source>
</evidence>
<gene>
    <name evidence="18" type="ORF">CAK95_03570</name>
</gene>
<keyword evidence="6" id="KW-0597">Phosphoprotein</keyword>
<dbReference type="SMART" id="SM00388">
    <property type="entry name" value="HisKA"/>
    <property type="match status" value="1"/>
</dbReference>
<dbReference type="InterPro" id="IPR036890">
    <property type="entry name" value="HATPase_C_sf"/>
</dbReference>
<evidence type="ECO:0000256" key="3">
    <source>
        <dbReference type="ARBA" id="ARBA00012438"/>
    </source>
</evidence>
<dbReference type="Pfam" id="PF02518">
    <property type="entry name" value="HATPase_c"/>
    <property type="match status" value="1"/>
</dbReference>
<evidence type="ECO:0000313" key="19">
    <source>
        <dbReference type="Proteomes" id="UP000194137"/>
    </source>
</evidence>
<comment type="subcellular location">
    <subcellularLocation>
        <location evidence="2">Cell inner membrane</location>
        <topology evidence="2">Multi-pass membrane protein</topology>
    </subcellularLocation>
</comment>
<dbReference type="STRING" id="1235591.CAK95_03570"/>
<dbReference type="InterPro" id="IPR003594">
    <property type="entry name" value="HATPase_dom"/>
</dbReference>
<evidence type="ECO:0000256" key="4">
    <source>
        <dbReference type="ARBA" id="ARBA00022475"/>
    </source>
</evidence>
<dbReference type="SMART" id="SM00387">
    <property type="entry name" value="HATPase_c"/>
    <property type="match status" value="1"/>
</dbReference>
<dbReference type="InterPro" id="IPR005467">
    <property type="entry name" value="His_kinase_dom"/>
</dbReference>
<dbReference type="OrthoDB" id="9804645at2"/>
<keyword evidence="9" id="KW-0547">Nucleotide-binding</keyword>
<evidence type="ECO:0000313" key="18">
    <source>
        <dbReference type="EMBL" id="ARQ02724.1"/>
    </source>
</evidence>
<dbReference type="GO" id="GO:0000155">
    <property type="term" value="F:phosphorelay sensor kinase activity"/>
    <property type="evidence" value="ECO:0007669"/>
    <property type="project" value="InterPro"/>
</dbReference>
<evidence type="ECO:0000256" key="1">
    <source>
        <dbReference type="ARBA" id="ARBA00000085"/>
    </source>
</evidence>
<feature type="domain" description="Histidine kinase" evidence="16">
    <location>
        <begin position="256"/>
        <end position="455"/>
    </location>
</feature>
<feature type="transmembrane region" description="Helical" evidence="15">
    <location>
        <begin position="176"/>
        <end position="195"/>
    </location>
</feature>
<dbReference type="Gene3D" id="1.10.287.130">
    <property type="match status" value="1"/>
</dbReference>
<dbReference type="EC" id="2.7.13.3" evidence="3"/>
<evidence type="ECO:0000256" key="8">
    <source>
        <dbReference type="ARBA" id="ARBA00022692"/>
    </source>
</evidence>
<dbReference type="InterPro" id="IPR003660">
    <property type="entry name" value="HAMP_dom"/>
</dbReference>
<keyword evidence="4" id="KW-1003">Cell membrane</keyword>
<evidence type="ECO:0000256" key="14">
    <source>
        <dbReference type="ARBA" id="ARBA00023136"/>
    </source>
</evidence>
<dbReference type="Gene3D" id="3.30.565.10">
    <property type="entry name" value="Histidine kinase-like ATPase, C-terminal domain"/>
    <property type="match status" value="1"/>
</dbReference>
<accession>A0A1W6ZZD1</accession>
<keyword evidence="13" id="KW-0902">Two-component regulatory system</keyword>
<evidence type="ECO:0000259" key="17">
    <source>
        <dbReference type="PROSITE" id="PS50885"/>
    </source>
</evidence>
<evidence type="ECO:0000256" key="13">
    <source>
        <dbReference type="ARBA" id="ARBA00023012"/>
    </source>
</evidence>
<dbReference type="SUPFAM" id="SSF47384">
    <property type="entry name" value="Homodimeric domain of signal transducing histidine kinase"/>
    <property type="match status" value="1"/>
</dbReference>
<evidence type="ECO:0000256" key="6">
    <source>
        <dbReference type="ARBA" id="ARBA00022553"/>
    </source>
</evidence>
<protein>
    <recommendedName>
        <fullName evidence="3">histidine kinase</fullName>
        <ecNumber evidence="3">2.7.13.3</ecNumber>
    </recommendedName>
</protein>
<dbReference type="FunFam" id="3.30.565.10:FF:000011">
    <property type="entry name" value="Sensor histidine kinase CpxA"/>
    <property type="match status" value="1"/>
</dbReference>
<dbReference type="SMART" id="SM00304">
    <property type="entry name" value="HAMP"/>
    <property type="match status" value="1"/>
</dbReference>
<evidence type="ECO:0000256" key="5">
    <source>
        <dbReference type="ARBA" id="ARBA00022519"/>
    </source>
</evidence>
<dbReference type="AlphaFoldDB" id="A0A1W6ZZD1"/>
<keyword evidence="7" id="KW-0808">Transferase</keyword>
<dbReference type="Pfam" id="PF00512">
    <property type="entry name" value="HisKA"/>
    <property type="match status" value="1"/>
</dbReference>